<keyword evidence="4" id="KW-0677">Repeat</keyword>
<keyword evidence="3" id="KW-1003">Cell membrane</keyword>
<dbReference type="RefSeq" id="WP_009144317.1">
    <property type="nucleotide sequence ID" value="NZ_GL831075.1"/>
</dbReference>
<comment type="similarity">
    <text evidence="2">Belongs to the UPF0053 family.</text>
</comment>
<evidence type="ECO:0000256" key="5">
    <source>
        <dbReference type="ARBA" id="ARBA00023122"/>
    </source>
</evidence>
<evidence type="ECO:0000256" key="4">
    <source>
        <dbReference type="ARBA" id="ARBA00022737"/>
    </source>
</evidence>
<keyword evidence="7" id="KW-1133">Transmembrane helix</keyword>
<protein>
    <submittedName>
        <fullName evidence="9">CBS domain protein</fullName>
    </submittedName>
</protein>
<evidence type="ECO:0000256" key="3">
    <source>
        <dbReference type="ARBA" id="ARBA00022475"/>
    </source>
</evidence>
<dbReference type="SUPFAM" id="SSF56176">
    <property type="entry name" value="FAD-binding/transporter-associated domain-like"/>
    <property type="match status" value="1"/>
</dbReference>
<comment type="subcellular location">
    <subcellularLocation>
        <location evidence="1">Cell membrane</location>
        <topology evidence="1">Multi-pass membrane protein</topology>
    </subcellularLocation>
</comment>
<dbReference type="PANTHER" id="PTHR22777:SF30">
    <property type="entry name" value="UPF0053 PROTEIN YEGH"/>
    <property type="match status" value="1"/>
</dbReference>
<proteinExistence type="inferred from homology"/>
<dbReference type="AlphaFoldDB" id="E8LN30"/>
<evidence type="ECO:0000256" key="6">
    <source>
        <dbReference type="PROSITE-ProRule" id="PRU00703"/>
    </source>
</evidence>
<feature type="transmembrane region" description="Helical" evidence="7">
    <location>
        <begin position="93"/>
        <end position="111"/>
    </location>
</feature>
<feature type="transmembrane region" description="Helical" evidence="7">
    <location>
        <begin position="167"/>
        <end position="185"/>
    </location>
</feature>
<evidence type="ECO:0000313" key="10">
    <source>
        <dbReference type="Proteomes" id="UP000018458"/>
    </source>
</evidence>
<dbReference type="EMBL" id="AEVO01000156">
    <property type="protein sequence ID" value="EFY06090.1"/>
    <property type="molecule type" value="Genomic_DNA"/>
</dbReference>
<dbReference type="InterPro" id="IPR000644">
    <property type="entry name" value="CBS_dom"/>
</dbReference>
<evidence type="ECO:0000313" key="9">
    <source>
        <dbReference type="EMBL" id="EFY06090.1"/>
    </source>
</evidence>
<feature type="domain" description="CBS" evidence="8">
    <location>
        <begin position="385"/>
        <end position="442"/>
    </location>
</feature>
<dbReference type="Pfam" id="PF03471">
    <property type="entry name" value="CorC_HlyC"/>
    <property type="match status" value="1"/>
</dbReference>
<dbReference type="PANTHER" id="PTHR22777">
    <property type="entry name" value="HEMOLYSIN-RELATED"/>
    <property type="match status" value="1"/>
</dbReference>
<keyword evidence="7" id="KW-0812">Transmembrane</keyword>
<dbReference type="Proteomes" id="UP000018458">
    <property type="component" value="Unassembled WGS sequence"/>
</dbReference>
<dbReference type="Pfam" id="PF03741">
    <property type="entry name" value="TerC"/>
    <property type="match status" value="1"/>
</dbReference>
<evidence type="ECO:0000256" key="1">
    <source>
        <dbReference type="ARBA" id="ARBA00004651"/>
    </source>
</evidence>
<dbReference type="InterPro" id="IPR005496">
    <property type="entry name" value="Integral_membrane_TerC"/>
</dbReference>
<gene>
    <name evidence="9" type="ORF">HMPREF9444_02182</name>
</gene>
<dbReference type="InterPro" id="IPR036318">
    <property type="entry name" value="FAD-bd_PCMH-like_sf"/>
</dbReference>
<evidence type="ECO:0000259" key="8">
    <source>
        <dbReference type="PROSITE" id="PS51371"/>
    </source>
</evidence>
<dbReference type="OrthoDB" id="9805314at2"/>
<dbReference type="InterPro" id="IPR046342">
    <property type="entry name" value="CBS_dom_sf"/>
</dbReference>
<accession>E8LN30</accession>
<feature type="transmembrane region" description="Helical" evidence="7">
    <location>
        <begin position="20"/>
        <end position="48"/>
    </location>
</feature>
<keyword evidence="7" id="KW-0472">Membrane</keyword>
<sequence>MDPVVAHHVMFDMAWVNDPTAWLGLLTLVVIEIVLGIDNLVFIAILSAKLPKHQQAKARYAGLGGALVIRLILLTFISYIVSMTKPLFNLGDFAVSGRDIVMMIGGIFLLYKATHELHSKLEGFDEELSASKAAGHAFGLVVLQIMVLDAVFSLDAIITAVGMIDHVFIMIFAVVIAMGIMTLASKAITEFVSHHPTLVILCLGFLLLIGFSLIMEALHFHVPKGYLYAAIGFSILIEIFNQVARKNTLNLGSGVNSMQSREIAANLVLRLLGSNQNQVQTLKEAIVSKTGSSVFNTQEKEMVSRVLQLSSLPVKAVMTARPDLEMVDLDDDYESLKKEALSLTHSRLVAYKDGQKDQPLGYIRRIDILTQGLSLGKNQLPLSQKVRQPLYLPETVNILKALEEFRKAKKNIAFIFDEFGNFEGVASLHDIMEEIAGELPDQTEIPEIVRIRPGVFRIEGDAILTDITRVTGFTVPANDQYHTMAGFILDYLQRMPELGEKIALAKWSIEVIKVDGNSIEAVRLTNLAQAAKAGEVKKA</sequence>
<dbReference type="GO" id="GO:0005886">
    <property type="term" value="C:plasma membrane"/>
    <property type="evidence" value="ECO:0007669"/>
    <property type="project" value="UniProtKB-SubCell"/>
</dbReference>
<feature type="transmembrane region" description="Helical" evidence="7">
    <location>
        <begin position="137"/>
        <end position="161"/>
    </location>
</feature>
<dbReference type="SMART" id="SM01091">
    <property type="entry name" value="CorC_HlyC"/>
    <property type="match status" value="1"/>
</dbReference>
<dbReference type="InterPro" id="IPR016169">
    <property type="entry name" value="FAD-bd_PCMH_sub2"/>
</dbReference>
<comment type="caution">
    <text evidence="9">The sequence shown here is derived from an EMBL/GenBank/DDBJ whole genome shotgun (WGS) entry which is preliminary data.</text>
</comment>
<reference evidence="9 10" key="1">
    <citation type="submission" date="2011-01" db="EMBL/GenBank/DDBJ databases">
        <authorList>
            <person name="Weinstock G."/>
            <person name="Sodergren E."/>
            <person name="Clifton S."/>
            <person name="Fulton L."/>
            <person name="Fulton B."/>
            <person name="Courtney L."/>
            <person name="Fronick C."/>
            <person name="Harrison M."/>
            <person name="Strong C."/>
            <person name="Farmer C."/>
            <person name="Delahaunty K."/>
            <person name="Markovic C."/>
            <person name="Hall O."/>
            <person name="Minx P."/>
            <person name="Tomlinson C."/>
            <person name="Mitreva M."/>
            <person name="Hou S."/>
            <person name="Chen J."/>
            <person name="Wollam A."/>
            <person name="Pepin K.H."/>
            <person name="Johnson M."/>
            <person name="Bhonagiri V."/>
            <person name="Zhang X."/>
            <person name="Suruliraj S."/>
            <person name="Warren W."/>
            <person name="Chinwalla A."/>
            <person name="Mardis E.R."/>
            <person name="Wilson R.K."/>
        </authorList>
    </citation>
    <scope>NUCLEOTIDE SEQUENCE [LARGE SCALE GENOMIC DNA]</scope>
    <source>
        <strain evidence="10">DSM 22608 / JCM 16073 / KCTC 15190 / YIT 12066</strain>
    </source>
</reference>
<feature type="transmembrane region" description="Helical" evidence="7">
    <location>
        <begin position="197"/>
        <end position="220"/>
    </location>
</feature>
<dbReference type="eggNOG" id="COG1253">
    <property type="taxonomic scope" value="Bacteria"/>
</dbReference>
<dbReference type="CDD" id="cd04590">
    <property type="entry name" value="CBS_pair_CorC_HlyC_assoc"/>
    <property type="match status" value="1"/>
</dbReference>
<dbReference type="STRING" id="762983.HMPREF9444_02182"/>
<dbReference type="Pfam" id="PF00571">
    <property type="entry name" value="CBS"/>
    <property type="match status" value="1"/>
</dbReference>
<dbReference type="GO" id="GO:0050660">
    <property type="term" value="F:flavin adenine dinucleotide binding"/>
    <property type="evidence" value="ECO:0007669"/>
    <property type="project" value="InterPro"/>
</dbReference>
<evidence type="ECO:0000256" key="2">
    <source>
        <dbReference type="ARBA" id="ARBA00006337"/>
    </source>
</evidence>
<organism evidence="9 10">
    <name type="scientific">Succinatimonas hippei (strain DSM 22608 / JCM 16073 / KCTC 15190 / YIT 12066)</name>
    <dbReference type="NCBI Taxonomy" id="762983"/>
    <lineage>
        <taxon>Bacteria</taxon>
        <taxon>Pseudomonadati</taxon>
        <taxon>Pseudomonadota</taxon>
        <taxon>Gammaproteobacteria</taxon>
        <taxon>Aeromonadales</taxon>
        <taxon>Succinivibrionaceae</taxon>
        <taxon>Succinatimonas</taxon>
    </lineage>
</organism>
<dbReference type="InterPro" id="IPR044751">
    <property type="entry name" value="Ion_transp-like_CBS"/>
</dbReference>
<keyword evidence="5 6" id="KW-0129">CBS domain</keyword>
<name>E8LN30_SUCHY</name>
<dbReference type="PROSITE" id="PS51371">
    <property type="entry name" value="CBS"/>
    <property type="match status" value="1"/>
</dbReference>
<evidence type="ECO:0000256" key="7">
    <source>
        <dbReference type="SAM" id="Phobius"/>
    </source>
</evidence>
<dbReference type="InterPro" id="IPR005170">
    <property type="entry name" value="Transptr-assoc_dom"/>
</dbReference>
<dbReference type="HOGENOM" id="CLU_015237_2_0_6"/>
<dbReference type="SUPFAM" id="SSF54631">
    <property type="entry name" value="CBS-domain pair"/>
    <property type="match status" value="1"/>
</dbReference>
<dbReference type="Gene3D" id="3.10.580.10">
    <property type="entry name" value="CBS-domain"/>
    <property type="match status" value="1"/>
</dbReference>
<feature type="transmembrane region" description="Helical" evidence="7">
    <location>
        <begin position="60"/>
        <end position="81"/>
    </location>
</feature>
<dbReference type="Gene3D" id="3.30.465.10">
    <property type="match status" value="1"/>
</dbReference>
<keyword evidence="10" id="KW-1185">Reference proteome</keyword>